<keyword evidence="8" id="KW-1185">Reference proteome</keyword>
<comment type="caution">
    <text evidence="7">The sequence shown here is derived from an EMBL/GenBank/DDBJ whole genome shotgun (WGS) entry which is preliminary data.</text>
</comment>
<feature type="transmembrane region" description="Helical" evidence="6">
    <location>
        <begin position="160"/>
        <end position="180"/>
    </location>
</feature>
<feature type="transmembrane region" description="Helical" evidence="6">
    <location>
        <begin position="53"/>
        <end position="74"/>
    </location>
</feature>
<dbReference type="Pfam" id="PF13000">
    <property type="entry name" value="Acatn"/>
    <property type="match status" value="1"/>
</dbReference>
<evidence type="ECO:0000256" key="2">
    <source>
        <dbReference type="ARBA" id="ARBA00022448"/>
    </source>
</evidence>
<feature type="transmembrane region" description="Helical" evidence="6">
    <location>
        <begin position="186"/>
        <end position="206"/>
    </location>
</feature>
<evidence type="ECO:0000256" key="6">
    <source>
        <dbReference type="SAM" id="Phobius"/>
    </source>
</evidence>
<comment type="subcellular location">
    <subcellularLocation>
        <location evidence="1">Membrane</location>
        <topology evidence="1">Multi-pass membrane protein</topology>
    </subcellularLocation>
</comment>
<sequence>MTDTPPAKPTLWQAVRPFFQRKVLAMICLGFSCGLTLTLIFDTLSVWLRTVGLSLEVIAFFSLATFAYSLKFVWAPLVDRVPLPILTPLLGHRRGWMLLTQSLVMLGLWLISGLNPQENLALMAAIAVMLGFVGATQDIVVDAWRIESADEDGQGVMATAYAWGARVAPFIAGIVPLILAETLGWGFAYALMAALMGLGLIGTLLAKEGVHTIRAIHYGDLPPHPVTEGLEWGGRILLMVIAASLMGAGLTANISLFQFAFPSAEAYDAVKAVWTSKQTGIFLQLPAVILGLGLMFLACVPLPKVPTRPGAYLRQTFVEPIADFFKRYENLAGLILATICVYRLADFLLNINGAFYVDLGFDLAVIGEVRKIFGVVMTIIGVTAGGLSMTRFGMKFSLITGAVICSASNLAYAWLATQGDSVPAFSLTLAIDNISGGFAGTVLIAYMSSMISEGFAAPQYALLSSLYALPGKLLASQSGRIVESAAKGADQGGLAAPFLPWLHNLPAVSFTKPAETLGVSREALGAGYMLFFTYTAVIGFVAVVLAVWLIRVGAVREKGEA</sequence>
<feature type="transmembrane region" description="Helical" evidence="6">
    <location>
        <begin position="120"/>
        <end position="140"/>
    </location>
</feature>
<dbReference type="Gene3D" id="1.20.1250.20">
    <property type="entry name" value="MFS general substrate transporter like domains"/>
    <property type="match status" value="1"/>
</dbReference>
<evidence type="ECO:0000256" key="1">
    <source>
        <dbReference type="ARBA" id="ARBA00004141"/>
    </source>
</evidence>
<evidence type="ECO:0000256" key="4">
    <source>
        <dbReference type="ARBA" id="ARBA00022989"/>
    </source>
</evidence>
<dbReference type="PANTHER" id="PTHR12778">
    <property type="entry name" value="SOLUTE CARRIER FAMILY 33 ACETYL-COA TRANSPORTER -RELATED"/>
    <property type="match status" value="1"/>
</dbReference>
<evidence type="ECO:0000313" key="7">
    <source>
        <dbReference type="EMBL" id="MDC7683005.1"/>
    </source>
</evidence>
<protein>
    <submittedName>
        <fullName evidence="7">Permease</fullName>
    </submittedName>
</protein>
<reference evidence="7 8" key="1">
    <citation type="submission" date="2023-01" db="EMBL/GenBank/DDBJ databases">
        <title>Novel species of the genus Asticcacaulis isolated from rivers.</title>
        <authorList>
            <person name="Lu H."/>
        </authorList>
    </citation>
    <scope>NUCLEOTIDE SEQUENCE [LARGE SCALE GENOMIC DNA]</scope>
    <source>
        <strain evidence="7 8">BYS171W</strain>
    </source>
</reference>
<accession>A0ABT5HSG6</accession>
<dbReference type="Proteomes" id="UP001214854">
    <property type="component" value="Unassembled WGS sequence"/>
</dbReference>
<keyword evidence="3 6" id="KW-0812">Transmembrane</keyword>
<gene>
    <name evidence="7" type="ORF">PQU92_06940</name>
</gene>
<feature type="transmembrane region" description="Helical" evidence="6">
    <location>
        <begin position="528"/>
        <end position="550"/>
    </location>
</feature>
<feature type="transmembrane region" description="Helical" evidence="6">
    <location>
        <begin position="23"/>
        <end position="41"/>
    </location>
</feature>
<dbReference type="InterPro" id="IPR004752">
    <property type="entry name" value="AmpG_permease/AT-1"/>
</dbReference>
<proteinExistence type="predicted"/>
<name>A0ABT5HSG6_9CAUL</name>
<evidence type="ECO:0000256" key="5">
    <source>
        <dbReference type="ARBA" id="ARBA00023136"/>
    </source>
</evidence>
<dbReference type="SUPFAM" id="SSF103473">
    <property type="entry name" value="MFS general substrate transporter"/>
    <property type="match status" value="1"/>
</dbReference>
<dbReference type="InterPro" id="IPR036259">
    <property type="entry name" value="MFS_trans_sf"/>
</dbReference>
<feature type="transmembrane region" description="Helical" evidence="6">
    <location>
        <begin position="95"/>
        <end position="114"/>
    </location>
</feature>
<dbReference type="PANTHER" id="PTHR12778:SF10">
    <property type="entry name" value="MAJOR FACILITATOR SUPERFAMILY DOMAIN-CONTAINING PROTEIN 3"/>
    <property type="match status" value="1"/>
</dbReference>
<feature type="transmembrane region" description="Helical" evidence="6">
    <location>
        <begin position="371"/>
        <end position="389"/>
    </location>
</feature>
<keyword evidence="5 6" id="KW-0472">Membrane</keyword>
<dbReference type="RefSeq" id="WP_272747487.1">
    <property type="nucleotide sequence ID" value="NZ_JAQQKX010000004.1"/>
</dbReference>
<dbReference type="NCBIfam" id="TIGR00901">
    <property type="entry name" value="2A0125"/>
    <property type="match status" value="1"/>
</dbReference>
<feature type="transmembrane region" description="Helical" evidence="6">
    <location>
        <begin position="396"/>
        <end position="415"/>
    </location>
</feature>
<feature type="transmembrane region" description="Helical" evidence="6">
    <location>
        <begin position="427"/>
        <end position="446"/>
    </location>
</feature>
<dbReference type="InterPro" id="IPR024371">
    <property type="entry name" value="AcetylCoA_trans_1-like"/>
</dbReference>
<keyword evidence="2" id="KW-0813">Transport</keyword>
<evidence type="ECO:0000313" key="8">
    <source>
        <dbReference type="Proteomes" id="UP001214854"/>
    </source>
</evidence>
<dbReference type="EMBL" id="JAQQKX010000004">
    <property type="protein sequence ID" value="MDC7683005.1"/>
    <property type="molecule type" value="Genomic_DNA"/>
</dbReference>
<evidence type="ECO:0000256" key="3">
    <source>
        <dbReference type="ARBA" id="ARBA00022692"/>
    </source>
</evidence>
<feature type="transmembrane region" description="Helical" evidence="6">
    <location>
        <begin position="236"/>
        <end position="261"/>
    </location>
</feature>
<feature type="transmembrane region" description="Helical" evidence="6">
    <location>
        <begin position="281"/>
        <end position="300"/>
    </location>
</feature>
<organism evidence="7 8">
    <name type="scientific">Asticcacaulis aquaticus</name>
    <dbReference type="NCBI Taxonomy" id="2984212"/>
    <lineage>
        <taxon>Bacteria</taxon>
        <taxon>Pseudomonadati</taxon>
        <taxon>Pseudomonadota</taxon>
        <taxon>Alphaproteobacteria</taxon>
        <taxon>Caulobacterales</taxon>
        <taxon>Caulobacteraceae</taxon>
        <taxon>Asticcacaulis</taxon>
    </lineage>
</organism>
<keyword evidence="4 6" id="KW-1133">Transmembrane helix</keyword>
<feature type="transmembrane region" description="Helical" evidence="6">
    <location>
        <begin position="331"/>
        <end position="351"/>
    </location>
</feature>